<accession>A0A183LQ67</accession>
<dbReference type="Proteomes" id="UP000277204">
    <property type="component" value="Unassembled WGS sequence"/>
</dbReference>
<gene>
    <name evidence="1" type="ORF">SMRZ_LOCUS5942</name>
</gene>
<proteinExistence type="predicted"/>
<organism evidence="1 2">
    <name type="scientific">Schistosoma margrebowiei</name>
    <dbReference type="NCBI Taxonomy" id="48269"/>
    <lineage>
        <taxon>Eukaryota</taxon>
        <taxon>Metazoa</taxon>
        <taxon>Spiralia</taxon>
        <taxon>Lophotrochozoa</taxon>
        <taxon>Platyhelminthes</taxon>
        <taxon>Trematoda</taxon>
        <taxon>Digenea</taxon>
        <taxon>Strigeidida</taxon>
        <taxon>Schistosomatoidea</taxon>
        <taxon>Schistosomatidae</taxon>
        <taxon>Schistosoma</taxon>
    </lineage>
</organism>
<keyword evidence="2" id="KW-1185">Reference proteome</keyword>
<dbReference type="EMBL" id="UZAI01002137">
    <property type="protein sequence ID" value="VDO68614.1"/>
    <property type="molecule type" value="Genomic_DNA"/>
</dbReference>
<name>A0A183LQ67_9TREM</name>
<sequence length="66" mass="7227">MITEKHLCSISSYIPAYSKQRCDNVIAANSFVVSNSSESKSLRRSVTIVGSFLMIDLAEGSDDRTP</sequence>
<dbReference type="AlphaFoldDB" id="A0A183LQ67"/>
<evidence type="ECO:0000313" key="1">
    <source>
        <dbReference type="EMBL" id="VDO68614.1"/>
    </source>
</evidence>
<protein>
    <submittedName>
        <fullName evidence="1">Uncharacterized protein</fullName>
    </submittedName>
</protein>
<evidence type="ECO:0000313" key="2">
    <source>
        <dbReference type="Proteomes" id="UP000277204"/>
    </source>
</evidence>
<reference evidence="1 2" key="1">
    <citation type="submission" date="2018-11" db="EMBL/GenBank/DDBJ databases">
        <authorList>
            <consortium name="Pathogen Informatics"/>
        </authorList>
    </citation>
    <scope>NUCLEOTIDE SEQUENCE [LARGE SCALE GENOMIC DNA]</scope>
    <source>
        <strain evidence="1 2">Zambia</strain>
    </source>
</reference>